<dbReference type="PANTHER" id="PTHR22926">
    <property type="entry name" value="PHOSPHO-N-ACETYLMURAMOYL-PENTAPEPTIDE-TRANSFERASE"/>
    <property type="match status" value="1"/>
</dbReference>
<evidence type="ECO:0000256" key="3">
    <source>
        <dbReference type="ARBA" id="ARBA00022679"/>
    </source>
</evidence>
<feature type="transmembrane region" description="Helical" evidence="7">
    <location>
        <begin position="49"/>
        <end position="66"/>
    </location>
</feature>
<feature type="transmembrane region" description="Helical" evidence="7">
    <location>
        <begin position="218"/>
        <end position="237"/>
    </location>
</feature>
<dbReference type="Proteomes" id="UP001501588">
    <property type="component" value="Unassembled WGS sequence"/>
</dbReference>
<comment type="subcellular location">
    <subcellularLocation>
        <location evidence="1">Cell membrane</location>
        <topology evidence="1">Multi-pass membrane protein</topology>
    </subcellularLocation>
</comment>
<reference evidence="9" key="1">
    <citation type="journal article" date="2019" name="Int. J. Syst. Evol. Microbiol.">
        <title>The Global Catalogue of Microorganisms (GCM) 10K type strain sequencing project: providing services to taxonomists for standard genome sequencing and annotation.</title>
        <authorList>
            <consortium name="The Broad Institute Genomics Platform"/>
            <consortium name="The Broad Institute Genome Sequencing Center for Infectious Disease"/>
            <person name="Wu L."/>
            <person name="Ma J."/>
        </authorList>
    </citation>
    <scope>NUCLEOTIDE SEQUENCE [LARGE SCALE GENOMIC DNA]</scope>
    <source>
        <strain evidence="9">JCM 9933</strain>
    </source>
</reference>
<evidence type="ECO:0000256" key="7">
    <source>
        <dbReference type="SAM" id="Phobius"/>
    </source>
</evidence>
<protein>
    <recommendedName>
        <fullName evidence="10">Glycosyltransferase family 4 protein</fullName>
    </recommendedName>
</protein>
<evidence type="ECO:0000313" key="8">
    <source>
        <dbReference type="EMBL" id="GAA0589202.1"/>
    </source>
</evidence>
<feature type="transmembrane region" description="Helical" evidence="7">
    <location>
        <begin position="78"/>
        <end position="95"/>
    </location>
</feature>
<evidence type="ECO:0008006" key="10">
    <source>
        <dbReference type="Google" id="ProtNLM"/>
    </source>
</evidence>
<keyword evidence="9" id="KW-1185">Reference proteome</keyword>
<proteinExistence type="predicted"/>
<evidence type="ECO:0000256" key="5">
    <source>
        <dbReference type="ARBA" id="ARBA00022989"/>
    </source>
</evidence>
<feature type="transmembrane region" description="Helical" evidence="7">
    <location>
        <begin position="162"/>
        <end position="181"/>
    </location>
</feature>
<organism evidence="8 9">
    <name type="scientific">Craurococcus roseus</name>
    <dbReference type="NCBI Taxonomy" id="77585"/>
    <lineage>
        <taxon>Bacteria</taxon>
        <taxon>Pseudomonadati</taxon>
        <taxon>Pseudomonadota</taxon>
        <taxon>Alphaproteobacteria</taxon>
        <taxon>Acetobacterales</taxon>
        <taxon>Acetobacteraceae</taxon>
        <taxon>Craurococcus</taxon>
    </lineage>
</organism>
<feature type="transmembrane region" description="Helical" evidence="7">
    <location>
        <begin position="131"/>
        <end position="150"/>
    </location>
</feature>
<feature type="transmembrane region" description="Helical" evidence="7">
    <location>
        <begin position="293"/>
        <end position="312"/>
    </location>
</feature>
<feature type="transmembrane region" description="Helical" evidence="7">
    <location>
        <begin position="107"/>
        <end position="125"/>
    </location>
</feature>
<keyword evidence="4 7" id="KW-0812">Transmembrane</keyword>
<evidence type="ECO:0000256" key="4">
    <source>
        <dbReference type="ARBA" id="ARBA00022692"/>
    </source>
</evidence>
<sequence length="371" mass="38576">MTFPAFLQHMGFALALAALSAAAVRAMIAWPILDHPNARSAHAHPTPRGGGVGVVLAFLAGMLALYRAADFARIADEQFLGVIGAAAAIAGVALVDDARPLSARLRFAAQLAAALVALGSGLVLTRLALPWVGVVDLGLAGPALTLFWILGCTNAVNFMDGLDGLVGGTALVASAALAAVAASQEAWFLYAAALFLAAGFAGFLPFNLHPARIFMGDVGSQFAGFVLAVLAVAASRLDASQVSFLLVPLLLFGLLFDAGFTLIRRALMGERLGEAHRTHLYQMAQRAGVGTRAVAAAHWGFALFHAGLAWLFLHLASWAKPLAVLPALLVQLLWLLFVARRARRAGLGWRSGGGGSVLVRSDAGHAREKGA</sequence>
<feature type="transmembrane region" description="Helical" evidence="7">
    <location>
        <begin position="318"/>
        <end position="339"/>
    </location>
</feature>
<dbReference type="PANTHER" id="PTHR22926:SF3">
    <property type="entry name" value="UNDECAPRENYL-PHOSPHATE ALPHA-N-ACETYLGLUCOSAMINYL 1-PHOSPHATE TRANSFERASE"/>
    <property type="match status" value="1"/>
</dbReference>
<evidence type="ECO:0000256" key="6">
    <source>
        <dbReference type="ARBA" id="ARBA00023136"/>
    </source>
</evidence>
<dbReference type="EMBL" id="BAAAFZ010000046">
    <property type="protein sequence ID" value="GAA0589202.1"/>
    <property type="molecule type" value="Genomic_DNA"/>
</dbReference>
<keyword evidence="2" id="KW-1003">Cell membrane</keyword>
<keyword evidence="5 7" id="KW-1133">Transmembrane helix</keyword>
<accession>A0ABP3QHZ8</accession>
<feature type="transmembrane region" description="Helical" evidence="7">
    <location>
        <begin position="6"/>
        <end position="28"/>
    </location>
</feature>
<evidence type="ECO:0000256" key="1">
    <source>
        <dbReference type="ARBA" id="ARBA00004651"/>
    </source>
</evidence>
<evidence type="ECO:0000256" key="2">
    <source>
        <dbReference type="ARBA" id="ARBA00022475"/>
    </source>
</evidence>
<feature type="transmembrane region" description="Helical" evidence="7">
    <location>
        <begin position="187"/>
        <end position="206"/>
    </location>
</feature>
<dbReference type="InterPro" id="IPR000715">
    <property type="entry name" value="Glycosyl_transferase_4"/>
</dbReference>
<dbReference type="Pfam" id="PF00953">
    <property type="entry name" value="Glycos_transf_4"/>
    <property type="match status" value="1"/>
</dbReference>
<feature type="transmembrane region" description="Helical" evidence="7">
    <location>
        <begin position="243"/>
        <end position="263"/>
    </location>
</feature>
<keyword evidence="6 7" id="KW-0472">Membrane</keyword>
<keyword evidence="3" id="KW-0808">Transferase</keyword>
<dbReference type="RefSeq" id="WP_343896140.1">
    <property type="nucleotide sequence ID" value="NZ_BAAAFZ010000046.1"/>
</dbReference>
<evidence type="ECO:0000313" key="9">
    <source>
        <dbReference type="Proteomes" id="UP001501588"/>
    </source>
</evidence>
<comment type="caution">
    <text evidence="8">The sequence shown here is derived from an EMBL/GenBank/DDBJ whole genome shotgun (WGS) entry which is preliminary data.</text>
</comment>
<name>A0ABP3QHZ8_9PROT</name>
<gene>
    <name evidence="8" type="ORF">GCM10009416_29710</name>
</gene>